<dbReference type="Pfam" id="PF23598">
    <property type="entry name" value="LRR_14"/>
    <property type="match status" value="1"/>
</dbReference>
<dbReference type="Proteomes" id="UP000236630">
    <property type="component" value="Unassembled WGS sequence"/>
</dbReference>
<dbReference type="AlphaFoldDB" id="A0A2H5QP59"/>
<organism evidence="4 5">
    <name type="scientific">Citrus unshiu</name>
    <name type="common">Satsuma mandarin</name>
    <name type="synonym">Citrus nobilis var. unshiu</name>
    <dbReference type="NCBI Taxonomy" id="55188"/>
    <lineage>
        <taxon>Eukaryota</taxon>
        <taxon>Viridiplantae</taxon>
        <taxon>Streptophyta</taxon>
        <taxon>Embryophyta</taxon>
        <taxon>Tracheophyta</taxon>
        <taxon>Spermatophyta</taxon>
        <taxon>Magnoliopsida</taxon>
        <taxon>eudicotyledons</taxon>
        <taxon>Gunneridae</taxon>
        <taxon>Pentapetalae</taxon>
        <taxon>rosids</taxon>
        <taxon>malvids</taxon>
        <taxon>Sapindales</taxon>
        <taxon>Rutaceae</taxon>
        <taxon>Aurantioideae</taxon>
        <taxon>Citrus</taxon>
    </lineage>
</organism>
<comment type="caution">
    <text evidence="4">The sequence shown here is derived from an EMBL/GenBank/DDBJ whole genome shotgun (WGS) entry which is preliminary data.</text>
</comment>
<dbReference type="EMBL" id="BDQV01000574">
    <property type="protein sequence ID" value="GAY66402.1"/>
    <property type="molecule type" value="Genomic_DNA"/>
</dbReference>
<protein>
    <recommendedName>
        <fullName evidence="3">Disease resistance R13L4/SHOC-2-like LRR domain-containing protein</fullName>
    </recommendedName>
</protein>
<dbReference type="STRING" id="55188.A0A2H5QP59"/>
<feature type="region of interest" description="Disordered" evidence="2">
    <location>
        <begin position="574"/>
        <end position="597"/>
    </location>
</feature>
<dbReference type="InterPro" id="IPR055414">
    <property type="entry name" value="LRR_R13L4/SHOC2-like"/>
</dbReference>
<dbReference type="SMR" id="A0A2H5QP59"/>
<dbReference type="PANTHER" id="PTHR47186">
    <property type="entry name" value="LEUCINE-RICH REPEAT-CONTAINING PROTEIN 57"/>
    <property type="match status" value="1"/>
</dbReference>
<gene>
    <name evidence="4" type="ORF">CUMW_248460</name>
</gene>
<proteinExistence type="predicted"/>
<name>A0A2H5QP59_CITUN</name>
<reference evidence="4 5" key="1">
    <citation type="journal article" date="2017" name="Front. Genet.">
        <title>Draft sequencing of the heterozygous diploid genome of Satsuma (Citrus unshiu Marc.) using a hybrid assembly approach.</title>
        <authorList>
            <person name="Shimizu T."/>
            <person name="Tanizawa Y."/>
            <person name="Mochizuki T."/>
            <person name="Nagasaki H."/>
            <person name="Yoshioka T."/>
            <person name="Toyoda A."/>
            <person name="Fujiyama A."/>
            <person name="Kaminuma E."/>
            <person name="Nakamura Y."/>
        </authorList>
    </citation>
    <scope>NUCLEOTIDE SEQUENCE [LARGE SCALE GENOMIC DNA]</scope>
    <source>
        <strain evidence="5">cv. Miyagawa wase</strain>
    </source>
</reference>
<dbReference type="Gene3D" id="3.80.10.10">
    <property type="entry name" value="Ribonuclease Inhibitor"/>
    <property type="match status" value="1"/>
</dbReference>
<dbReference type="PANTHER" id="PTHR47186:SF45">
    <property type="entry name" value="DISEASE RESISTANCE RPP13-LIKE PROTEIN 1"/>
    <property type="match status" value="1"/>
</dbReference>
<accession>A0A2H5QP59</accession>
<evidence type="ECO:0000256" key="1">
    <source>
        <dbReference type="ARBA" id="ARBA00022737"/>
    </source>
</evidence>
<sequence>MASPSPSPQPTDSNSSKIQLLIKTITDFHADLSISSIQDYINSQKSGSDSSDNKGDSKKKDGRNRHQPLLGKLYRRLPSEITTGKKKSSSKEEKEEKSKSKREVNAATNSKSNNDLKQKDNLVKKYLDKIKKDSTENREKLGELIKDHIRRFEGILEKLSSGSIQSEQCLDESREEVRNFEDKVPLVNKYSSTESDGLKQSEIVELMEMFINFREKFGFDEFMEMIINFRNKFRNLKNESKFCLWCFTVFPNNAVVRKRLVENWLITEDKNRAEENREEKNKAVEDDTQEKNIDDILKELEREGFIVPVRKKRRKDVNNRFKMDPLARLAVINSRKPEDLWCKWARLEGLEKGSTQLLTVSGTACRDYEKLLALVNVSEQFPDFQSKWFSNLKKVKVLHLGRWKNSAKHFVEVQGSKFLKELKNMSALRLLSLQGVYGIREIPSSIANLSNLRVLDLRCCYYLTKLPKGLDSLKKLTYLDISECYLIEYMPKELSSLSELQVLKGFLVTDAKPNDKICTLEDLGNSLKELRKLSIYVNNNAIPIEKLSESLEKFKNLLKLKIAWGAGYSKCRNQEGNNEHNKKQEDEAETQGKGGLDGTFGQKDRLLEKLDLHCFPLESLPNWLSGLNLRKLYIRGGQLRSLQGDTHKKYSTVKVLRLRYLNELNVNWRELQALFPDLEYLEKFNCPMISFFPCDANGVWIKESSPEGSKNSSII</sequence>
<feature type="compositionally biased region" description="Basic and acidic residues" evidence="2">
    <location>
        <begin position="89"/>
        <end position="104"/>
    </location>
</feature>
<evidence type="ECO:0000259" key="3">
    <source>
        <dbReference type="Pfam" id="PF23598"/>
    </source>
</evidence>
<evidence type="ECO:0000313" key="5">
    <source>
        <dbReference type="Proteomes" id="UP000236630"/>
    </source>
</evidence>
<feature type="domain" description="Disease resistance R13L4/SHOC-2-like LRR" evidence="3">
    <location>
        <begin position="390"/>
        <end position="690"/>
    </location>
</feature>
<dbReference type="SUPFAM" id="SSF52047">
    <property type="entry name" value="RNI-like"/>
    <property type="match status" value="1"/>
</dbReference>
<feature type="region of interest" description="Disordered" evidence="2">
    <location>
        <begin position="42"/>
        <end position="118"/>
    </location>
</feature>
<keyword evidence="5" id="KW-1185">Reference proteome</keyword>
<keyword evidence="1" id="KW-0677">Repeat</keyword>
<evidence type="ECO:0000256" key="2">
    <source>
        <dbReference type="SAM" id="MobiDB-lite"/>
    </source>
</evidence>
<dbReference type="InterPro" id="IPR032675">
    <property type="entry name" value="LRR_dom_sf"/>
</dbReference>
<evidence type="ECO:0000313" key="4">
    <source>
        <dbReference type="EMBL" id="GAY66402.1"/>
    </source>
</evidence>